<name>A0A9P2W280_BARTA</name>
<comment type="caution">
    <text evidence="1">The sequence shown here is derived from an EMBL/GenBank/DDBJ whole genome shotgun (WGS) entry which is preliminary data.</text>
</comment>
<sequence>MVNNPSSLLSLGMAGLFPQLHYLTPEEEKHLHAGSDGNRRMFYNGIFNTPDEAARNAVQLADNAHEPLYFTYHPQAKDKLVEFGVAIYEYFGGWSNSTKKFQDFASRYGNDGAIVSAHSRGSLTVGNGLRDFEKRGIHGIAEKTDIYLYGPADHAQSIANALYVVSDGKNDHVYLQSHAFDPISTLFGYNAPTFYKVPLNLDVSLLEKGIKNPLYMTLFVGNSLLTTATSPLIEGGRALGGYDPSPHNCYGDASKACKTNYGTSPTKQIHSIYSTLDHLWKKK</sequence>
<dbReference type="RefSeq" id="WP_004860523.1">
    <property type="nucleotide sequence ID" value="NZ_JH725053.1"/>
</dbReference>
<evidence type="ECO:0000313" key="2">
    <source>
        <dbReference type="Proteomes" id="UP000002648"/>
    </source>
</evidence>
<dbReference type="Proteomes" id="UP000002648">
    <property type="component" value="Unassembled WGS sequence"/>
</dbReference>
<accession>A0A9P2W280</accession>
<evidence type="ECO:0000313" key="1">
    <source>
        <dbReference type="EMBL" id="EJF93368.1"/>
    </source>
</evidence>
<proteinExistence type="predicted"/>
<dbReference type="AlphaFoldDB" id="A0A9P2W280"/>
<keyword evidence="2" id="KW-1185">Reference proteome</keyword>
<reference evidence="1 2" key="1">
    <citation type="submission" date="2012-03" db="EMBL/GenBank/DDBJ databases">
        <title>The Genome Sequence of Bartonella taylorii 8TBB.</title>
        <authorList>
            <consortium name="The Broad Institute Genome Sequencing Platform"/>
            <consortium name="The Broad Institute Genome Sequencing Center for Infectious Disease"/>
            <person name="Feldgarden M."/>
            <person name="Kirby J."/>
            <person name="Kosoy M."/>
            <person name="Birtles R."/>
            <person name="Probert W.S."/>
            <person name="Chiaraviglio L."/>
            <person name="Young S.K."/>
            <person name="Zeng Q."/>
            <person name="Gargeya S."/>
            <person name="Fitzgerald M."/>
            <person name="Haas B."/>
            <person name="Abouelleil A."/>
            <person name="Alvarado L."/>
            <person name="Arachchi H.M."/>
            <person name="Berlin A."/>
            <person name="Chapman S.B."/>
            <person name="Gearin G."/>
            <person name="Goldberg J."/>
            <person name="Griggs A."/>
            <person name="Gujja S."/>
            <person name="Hansen M."/>
            <person name="Heiman D."/>
            <person name="Howarth C."/>
            <person name="Larimer J."/>
            <person name="Lui A."/>
            <person name="MacDonald P.J.P."/>
            <person name="McCowen C."/>
            <person name="Montmayeur A."/>
            <person name="Murphy C."/>
            <person name="Neiman D."/>
            <person name="Pearson M."/>
            <person name="Priest M."/>
            <person name="Roberts A."/>
            <person name="Saif S."/>
            <person name="Shea T."/>
            <person name="Sisk P."/>
            <person name="Stolte C."/>
            <person name="Sykes S."/>
            <person name="Wortman J."/>
            <person name="Nusbaum C."/>
            <person name="Birren B."/>
        </authorList>
    </citation>
    <scope>NUCLEOTIDE SEQUENCE [LARGE SCALE GENOMIC DNA]</scope>
    <source>
        <strain evidence="1 2">8TBB</strain>
    </source>
</reference>
<dbReference type="EMBL" id="AIMD01000048">
    <property type="protein sequence ID" value="EJF93368.1"/>
    <property type="molecule type" value="Genomic_DNA"/>
</dbReference>
<protein>
    <recommendedName>
        <fullName evidence="3">Filamentous hemagglutinin</fullName>
    </recommendedName>
</protein>
<evidence type="ECO:0008006" key="3">
    <source>
        <dbReference type="Google" id="ProtNLM"/>
    </source>
</evidence>
<organism evidence="1 2">
    <name type="scientific">Bartonella taylorii 8TBB</name>
    <dbReference type="NCBI Taxonomy" id="1094560"/>
    <lineage>
        <taxon>Bacteria</taxon>
        <taxon>Pseudomonadati</taxon>
        <taxon>Pseudomonadota</taxon>
        <taxon>Alphaproteobacteria</taxon>
        <taxon>Hyphomicrobiales</taxon>
        <taxon>Bartonellaceae</taxon>
        <taxon>Bartonella</taxon>
    </lineage>
</organism>
<gene>
    <name evidence="1" type="ORF">ME9_01344</name>
</gene>